<protein>
    <submittedName>
        <fullName evidence="2">Uncharacterized protein</fullName>
    </submittedName>
</protein>
<keyword evidence="3" id="KW-1185">Reference proteome</keyword>
<dbReference type="AlphaFoldDB" id="A0A843S6T5"/>
<organism evidence="2 3">
    <name type="scientific">Rugamonas rivuli</name>
    <dbReference type="NCBI Taxonomy" id="2743358"/>
    <lineage>
        <taxon>Bacteria</taxon>
        <taxon>Pseudomonadati</taxon>
        <taxon>Pseudomonadota</taxon>
        <taxon>Betaproteobacteria</taxon>
        <taxon>Burkholderiales</taxon>
        <taxon>Oxalobacteraceae</taxon>
        <taxon>Telluria group</taxon>
        <taxon>Rugamonas</taxon>
    </lineage>
</organism>
<feature type="transmembrane region" description="Helical" evidence="1">
    <location>
        <begin position="172"/>
        <end position="190"/>
    </location>
</feature>
<sequence length="477" mass="51579">MSGAYTQLLLQVMRDGCASRMMKRMTMLVLALAVLTPIGTNMIDRRDVGWAVMAGAPAFLILLWCGSFLKSAVQQNHPAYACLVPQLRRRLIVLTTVVWAVSVMLVAGLAALVVGHFGYLLVAAAFFFCYMLYVQRYSVLAFLPSLLILGSVSVFRQPLHALWGVIGPLGEPALTGIGLLAAAALGGAALQQVFPRGGDSHWTWHARHAMLQRRLQGDAPKRGENNNWSRWSMLLRVGYRSALRRDSRGGAASGSMLLHTFGPGAHEGGYHAYALLVTLAATLAVLCSGSDTFVVRNLMRASMMQACVLVGVMMYAFELVKGATRNGAEQAIYCLAPAAPSTAQLNRVMGAALLKRFMRVWLVAVLCAAGLDMVIQGAPRLYASTFVLSAALLPFSCALLRNYAVLPASPSQMATLVGTFLATVAYLILIGVERHVQQFSLFCIGVAIALASLLMLRWRWQRLMVLPAVLPAGRLLA</sequence>
<name>A0A843S6T5_9BURK</name>
<keyword evidence="1" id="KW-1133">Transmembrane helix</keyword>
<evidence type="ECO:0000313" key="3">
    <source>
        <dbReference type="Proteomes" id="UP000444318"/>
    </source>
</evidence>
<dbReference type="EMBL" id="WHUF01000001">
    <property type="protein sequence ID" value="MQA17943.1"/>
    <property type="molecule type" value="Genomic_DNA"/>
</dbReference>
<proteinExistence type="predicted"/>
<gene>
    <name evidence="2" type="ORF">GEV01_00300</name>
</gene>
<feature type="transmembrane region" description="Helical" evidence="1">
    <location>
        <begin position="357"/>
        <end position="375"/>
    </location>
</feature>
<dbReference type="RefSeq" id="WP_152800626.1">
    <property type="nucleotide sequence ID" value="NZ_WHUF01000001.1"/>
</dbReference>
<accession>A0A843S6T5</accession>
<feature type="transmembrane region" description="Helical" evidence="1">
    <location>
        <begin position="413"/>
        <end position="432"/>
    </location>
</feature>
<feature type="transmembrane region" description="Helical" evidence="1">
    <location>
        <begin position="91"/>
        <end position="111"/>
    </location>
</feature>
<keyword evidence="1" id="KW-0812">Transmembrane</keyword>
<keyword evidence="1" id="KW-0472">Membrane</keyword>
<feature type="transmembrane region" description="Helical" evidence="1">
    <location>
        <begin position="50"/>
        <end position="70"/>
    </location>
</feature>
<feature type="transmembrane region" description="Helical" evidence="1">
    <location>
        <begin position="438"/>
        <end position="456"/>
    </location>
</feature>
<comment type="caution">
    <text evidence="2">The sequence shown here is derived from an EMBL/GenBank/DDBJ whole genome shotgun (WGS) entry which is preliminary data.</text>
</comment>
<dbReference type="Proteomes" id="UP000444318">
    <property type="component" value="Unassembled WGS sequence"/>
</dbReference>
<reference evidence="2 3" key="1">
    <citation type="submission" date="2019-10" db="EMBL/GenBank/DDBJ databases">
        <title>Two novel species isolated from a subtropical stream in China.</title>
        <authorList>
            <person name="Lu H."/>
        </authorList>
    </citation>
    <scope>NUCLEOTIDE SEQUENCE [LARGE SCALE GENOMIC DNA]</scope>
    <source>
        <strain evidence="2 3">FT103W</strain>
    </source>
</reference>
<evidence type="ECO:0000313" key="2">
    <source>
        <dbReference type="EMBL" id="MQA17943.1"/>
    </source>
</evidence>
<evidence type="ECO:0000256" key="1">
    <source>
        <dbReference type="SAM" id="Phobius"/>
    </source>
</evidence>
<feature type="transmembrane region" description="Helical" evidence="1">
    <location>
        <begin position="273"/>
        <end position="295"/>
    </location>
</feature>